<protein>
    <submittedName>
        <fullName evidence="3">Uncharacterized protein</fullName>
    </submittedName>
</protein>
<accession>A0A225VDR6</accession>
<feature type="coiled-coil region" evidence="1">
    <location>
        <begin position="125"/>
        <end position="278"/>
    </location>
</feature>
<gene>
    <name evidence="3" type="ORF">PHMEG_00025405</name>
</gene>
<proteinExistence type="predicted"/>
<dbReference type="Proteomes" id="UP000198211">
    <property type="component" value="Unassembled WGS sequence"/>
</dbReference>
<sequence length="714" mass="78671">MPSASSAPSSAPGAPSTAARPPGSNSTSAPRPRARALLPSLVLPTLTLAPPALDLASVRGALGQLAAVVDHADALESLVENHHALQLVCRDLQARVCALEQEIDDNFAAARPFVEFVEHKYLIVLNQRNRTQADLGEALEELQDRRDDSAELLNVRARLQTTLADHIEELECLHREIDALETRLSAARAVATQSSPADALRLAALHRECDQLRVDLRNARDAFRTQGVAIHSAENIIRAHEARLKKLEDSEAHLLRHMSKLESLLGRAQARHQRACEERDRFSDAAAVAEAATRRLTSELDEVTIARDKAVAASQSFELRAASLHGDVVRLQQDADATRVDQEGLETLQVQVGILQQKVEDVSRENGALSLRVLEAETACHVAEEERDQASADLLALRSEPVANVAPFKILATPRLLHALSLGTSLRVLTPCRLNSTSPETKVTHPSVRILRDVMAPSGLADPLRDADSASDDPVMVALSGRPTLTPPPAPSDLAGTARDRPIELDADDDDAGAEQTKTPVRVPDDSDWDAAFLDEGNVSVVYASTPWGVLAKPVTPISFERDSPHFQTLSRKLDELQTKHRQAAWESTHSFPISEDLRRAVTYFAILYAEGRQRWSRFGAAWKSFLKFVLLCIVAGHCDLDILLDRVFLHFPRPGECSKWYPGLHCTPRPANLFQALRDVDRQDPWRNQYRHAIEDHPGSQLPRLEGKFIPQE</sequence>
<evidence type="ECO:0000256" key="2">
    <source>
        <dbReference type="SAM" id="MobiDB-lite"/>
    </source>
</evidence>
<organism evidence="3 4">
    <name type="scientific">Phytophthora megakarya</name>
    <dbReference type="NCBI Taxonomy" id="4795"/>
    <lineage>
        <taxon>Eukaryota</taxon>
        <taxon>Sar</taxon>
        <taxon>Stramenopiles</taxon>
        <taxon>Oomycota</taxon>
        <taxon>Peronosporomycetes</taxon>
        <taxon>Peronosporales</taxon>
        <taxon>Peronosporaceae</taxon>
        <taxon>Phytophthora</taxon>
    </lineage>
</organism>
<comment type="caution">
    <text evidence="3">The sequence shown here is derived from an EMBL/GenBank/DDBJ whole genome shotgun (WGS) entry which is preliminary data.</text>
</comment>
<keyword evidence="1" id="KW-0175">Coiled coil</keyword>
<dbReference type="EMBL" id="NBNE01005834">
    <property type="protein sequence ID" value="OWZ02947.1"/>
    <property type="molecule type" value="Genomic_DNA"/>
</dbReference>
<feature type="coiled-coil region" evidence="1">
    <location>
        <begin position="345"/>
        <end position="400"/>
    </location>
</feature>
<name>A0A225VDR6_9STRA</name>
<evidence type="ECO:0000256" key="1">
    <source>
        <dbReference type="SAM" id="Coils"/>
    </source>
</evidence>
<evidence type="ECO:0000313" key="4">
    <source>
        <dbReference type="Proteomes" id="UP000198211"/>
    </source>
</evidence>
<feature type="compositionally biased region" description="Low complexity" evidence="2">
    <location>
        <begin position="1"/>
        <end position="24"/>
    </location>
</feature>
<feature type="region of interest" description="Disordered" evidence="2">
    <location>
        <begin position="461"/>
        <end position="527"/>
    </location>
</feature>
<reference evidence="4" key="1">
    <citation type="submission" date="2017-03" db="EMBL/GenBank/DDBJ databases">
        <title>Phytopthora megakarya and P. palmivora, two closely related causual agents of cacao black pod achieved similar genome size and gene model numbers by different mechanisms.</title>
        <authorList>
            <person name="Ali S."/>
            <person name="Shao J."/>
            <person name="Larry D.J."/>
            <person name="Kronmiller B."/>
            <person name="Shen D."/>
            <person name="Strem M.D."/>
            <person name="Melnick R.L."/>
            <person name="Guiltinan M.J."/>
            <person name="Tyler B.M."/>
            <person name="Meinhardt L.W."/>
            <person name="Bailey B.A."/>
        </authorList>
    </citation>
    <scope>NUCLEOTIDE SEQUENCE [LARGE SCALE GENOMIC DNA]</scope>
    <source>
        <strain evidence="4">zdho120</strain>
    </source>
</reference>
<dbReference type="AlphaFoldDB" id="A0A225VDR6"/>
<feature type="region of interest" description="Disordered" evidence="2">
    <location>
        <begin position="1"/>
        <end position="31"/>
    </location>
</feature>
<keyword evidence="4" id="KW-1185">Reference proteome</keyword>
<evidence type="ECO:0000313" key="3">
    <source>
        <dbReference type="EMBL" id="OWZ02947.1"/>
    </source>
</evidence>